<dbReference type="PANTHER" id="PTHR35602:SF3">
    <property type="entry name" value="ESTERASE YQIA"/>
    <property type="match status" value="1"/>
</dbReference>
<dbReference type="PANTHER" id="PTHR35602">
    <property type="entry name" value="ESTERASE YQIA-RELATED"/>
    <property type="match status" value="1"/>
</dbReference>
<evidence type="ECO:0000313" key="1">
    <source>
        <dbReference type="EMBL" id="KAF1047227.1"/>
    </source>
</evidence>
<dbReference type="Proteomes" id="UP000462435">
    <property type="component" value="Unassembled WGS sequence"/>
</dbReference>
<sequence>MILYLHGFRSSPQSFKARLMGQRMRELGLQDRYACPQLPASPAGAIALAESLIATADMARLTVVGSSLGGFYATWLAEKYGCRAVLLNPAVKPPRELESYVGVTTQYHSDEPFEFKHEYIAELRALAVDKISRPERYFLIAATGDEVLDWREMVAHYAGARQTVIDGSDHGIAEFADYLDDVLAFCGVDASGKAVS</sequence>
<evidence type="ECO:0000313" key="2">
    <source>
        <dbReference type="Proteomes" id="UP000462435"/>
    </source>
</evidence>
<evidence type="ECO:0008006" key="3">
    <source>
        <dbReference type="Google" id="ProtNLM"/>
    </source>
</evidence>
<gene>
    <name evidence="1" type="ORF">GAK35_00733</name>
</gene>
<dbReference type="InterPro" id="IPR029058">
    <property type="entry name" value="AB_hydrolase_fold"/>
</dbReference>
<protein>
    <recommendedName>
        <fullName evidence="3">Esterase</fullName>
    </recommendedName>
</protein>
<name>A0A7V8JVF1_9BURK</name>
<accession>A0A7V8JVF1</accession>
<proteinExistence type="predicted"/>
<dbReference type="Gene3D" id="3.40.50.1820">
    <property type="entry name" value="alpha/beta hydrolase"/>
    <property type="match status" value="1"/>
</dbReference>
<dbReference type="InterPro" id="IPR008886">
    <property type="entry name" value="UPF0227/Esterase_YqiA"/>
</dbReference>
<dbReference type="Pfam" id="PF05728">
    <property type="entry name" value="UPF0227"/>
    <property type="match status" value="1"/>
</dbReference>
<dbReference type="SUPFAM" id="SSF53474">
    <property type="entry name" value="alpha/beta-Hydrolases"/>
    <property type="match status" value="1"/>
</dbReference>
<dbReference type="EMBL" id="WNDX01000013">
    <property type="protein sequence ID" value="KAF1047227.1"/>
    <property type="molecule type" value="Genomic_DNA"/>
</dbReference>
<comment type="caution">
    <text evidence="1">The sequence shown here is derived from an EMBL/GenBank/DDBJ whole genome shotgun (WGS) entry which is preliminary data.</text>
</comment>
<dbReference type="AlphaFoldDB" id="A0A7V8JVF1"/>
<organism evidence="1 2">
    <name type="scientific">Herbaspirillum frisingense</name>
    <dbReference type="NCBI Taxonomy" id="92645"/>
    <lineage>
        <taxon>Bacteria</taxon>
        <taxon>Pseudomonadati</taxon>
        <taxon>Pseudomonadota</taxon>
        <taxon>Betaproteobacteria</taxon>
        <taxon>Burkholderiales</taxon>
        <taxon>Oxalobacteraceae</taxon>
        <taxon>Herbaspirillum</taxon>
    </lineage>
</organism>
<reference evidence="2" key="1">
    <citation type="journal article" date="2020" name="MBio">
        <title>Horizontal gene transfer to a defensive symbiont with a reduced genome amongst a multipartite beetle microbiome.</title>
        <authorList>
            <person name="Waterworth S.C."/>
            <person name="Florez L.V."/>
            <person name="Rees E.R."/>
            <person name="Hertweck C."/>
            <person name="Kaltenpoth M."/>
            <person name="Kwan J.C."/>
        </authorList>
    </citation>
    <scope>NUCLEOTIDE SEQUENCE [LARGE SCALE GENOMIC DNA]</scope>
</reference>